<feature type="compositionally biased region" description="Low complexity" evidence="1">
    <location>
        <begin position="149"/>
        <end position="160"/>
    </location>
</feature>
<organism evidence="3 4">
    <name type="scientific">Deinococcus radiopugnans</name>
    <dbReference type="NCBI Taxonomy" id="57497"/>
    <lineage>
        <taxon>Bacteria</taxon>
        <taxon>Thermotogati</taxon>
        <taxon>Deinococcota</taxon>
        <taxon>Deinococci</taxon>
        <taxon>Deinococcales</taxon>
        <taxon>Deinococcaceae</taxon>
        <taxon>Deinococcus</taxon>
    </lineage>
</organism>
<dbReference type="AlphaFoldDB" id="A0A0A7KIU7"/>
<proteinExistence type="predicted"/>
<reference evidence="4" key="1">
    <citation type="submission" date="2014-11" db="EMBL/GenBank/DDBJ databases">
        <title>Hymenobacter sp. DG25B genome submission.</title>
        <authorList>
            <person name="Jung H.-Y."/>
            <person name="Kim M.K."/>
            <person name="Srinivasan S."/>
            <person name="Lim S."/>
        </authorList>
    </citation>
    <scope>NUCLEOTIDE SEQUENCE [LARGE SCALE GENOMIC DNA]</scope>
    <source>
        <strain evidence="4">DY59</strain>
    </source>
</reference>
<sequence length="402" mass="44377">MDQAAGDARRLTPGGVRPPVLPELLTTVRVPERFSPSGFHALERCPLSQLHGLGEAERLAPNPAALLGTVLHETVARLARADPPAQDVKGVFDEVLHSTEEAARRLWPQAGLVPLRRAVGRTVWRKGQARLLAWASGAACRAPRPRRAPPQGFPGARAPRIPTGRERRLEVPELRLTGRPDLIERIGAEVHVTDLKSGVTARGGRPSLPLSRQMWLYATMLETLEPGLQVRLWLHGSDRVEVPWGELERTDTRARLEDLLVRFPSGRPVEAAAVAIPGPHCGPCPVRHRCPGYRNRAVSWWGRTSTEGPVAPYDIWGEVTGRHSPADSTDDRTALRDEAGRTVLISGAARWSFLPGERAWFFGLRPDETTPMHGKWVHPRTFRIPDVDVDGVGIQGVYYSRS</sequence>
<evidence type="ECO:0000313" key="4">
    <source>
        <dbReference type="Proteomes" id="UP000030634"/>
    </source>
</evidence>
<dbReference type="EMBL" id="CP010028">
    <property type="protein sequence ID" value="AIZ45159.1"/>
    <property type="molecule type" value="Genomic_DNA"/>
</dbReference>
<dbReference type="Proteomes" id="UP000030634">
    <property type="component" value="Chromosome"/>
</dbReference>
<dbReference type="InterPro" id="IPR038726">
    <property type="entry name" value="PDDEXK_AddAB-type"/>
</dbReference>
<dbReference type="Pfam" id="PF12705">
    <property type="entry name" value="PDDEXK_1"/>
    <property type="match status" value="1"/>
</dbReference>
<feature type="domain" description="PD-(D/E)XK endonuclease-like" evidence="2">
    <location>
        <begin position="33"/>
        <end position="291"/>
    </location>
</feature>
<dbReference type="InterPro" id="IPR011604">
    <property type="entry name" value="PDDEXK-like_dom_sf"/>
</dbReference>
<evidence type="ECO:0000259" key="2">
    <source>
        <dbReference type="Pfam" id="PF12705"/>
    </source>
</evidence>
<dbReference type="Gene3D" id="3.90.320.10">
    <property type="match status" value="1"/>
</dbReference>
<protein>
    <recommendedName>
        <fullName evidence="2">PD-(D/E)XK endonuclease-like domain-containing protein</fullName>
    </recommendedName>
</protein>
<gene>
    <name evidence="3" type="ORF">QR90_08665</name>
</gene>
<dbReference type="RefSeq" id="WP_039683877.1">
    <property type="nucleotide sequence ID" value="NZ_CP010028.1"/>
</dbReference>
<dbReference type="HOGENOM" id="CLU_684618_0_0_0"/>
<feature type="region of interest" description="Disordered" evidence="1">
    <location>
        <begin position="142"/>
        <end position="161"/>
    </location>
</feature>
<dbReference type="STRING" id="1182571.QR90_08665"/>
<accession>A0A0A7KIU7</accession>
<name>A0A0A7KIU7_9DEIO</name>
<evidence type="ECO:0000256" key="1">
    <source>
        <dbReference type="SAM" id="MobiDB-lite"/>
    </source>
</evidence>
<evidence type="ECO:0000313" key="3">
    <source>
        <dbReference type="EMBL" id="AIZ45159.1"/>
    </source>
</evidence>
<dbReference type="KEGG" id="dsw:QR90_08665"/>